<dbReference type="Proteomes" id="UP000192796">
    <property type="component" value="Unassembled WGS sequence"/>
</dbReference>
<protein>
    <recommendedName>
        <fullName evidence="1">Secretion system C-terminal sorting domain-containing protein</fullName>
    </recommendedName>
</protein>
<feature type="domain" description="Secretion system C-terminal sorting" evidence="1">
    <location>
        <begin position="308"/>
        <end position="374"/>
    </location>
</feature>
<dbReference type="Pfam" id="PF18962">
    <property type="entry name" value="Por_Secre_tail"/>
    <property type="match status" value="1"/>
</dbReference>
<dbReference type="Gene3D" id="2.60.40.10">
    <property type="entry name" value="Immunoglobulins"/>
    <property type="match status" value="1"/>
</dbReference>
<gene>
    <name evidence="2" type="ORF">A3860_04525</name>
</gene>
<comment type="caution">
    <text evidence="2">The sequence shown here is derived from an EMBL/GenBank/DDBJ whole genome shotgun (WGS) entry which is preliminary data.</text>
</comment>
<dbReference type="RefSeq" id="WP_081151104.1">
    <property type="nucleotide sequence ID" value="NZ_LVYD01000058.1"/>
</dbReference>
<accession>A0A1V9FRL8</accession>
<reference evidence="2 3" key="1">
    <citation type="submission" date="2016-03" db="EMBL/GenBank/DDBJ databases">
        <title>Niastella vici sp. nov., isolated from farmland soil.</title>
        <authorList>
            <person name="Chen L."/>
            <person name="Wang D."/>
            <person name="Yang S."/>
            <person name="Wang G."/>
        </authorList>
    </citation>
    <scope>NUCLEOTIDE SEQUENCE [LARGE SCALE GENOMIC DNA]</scope>
    <source>
        <strain evidence="2 3">DJ57</strain>
    </source>
</reference>
<dbReference type="InterPro" id="IPR013783">
    <property type="entry name" value="Ig-like_fold"/>
</dbReference>
<dbReference type="NCBIfam" id="TIGR04183">
    <property type="entry name" value="Por_Secre_tail"/>
    <property type="match status" value="1"/>
</dbReference>
<evidence type="ECO:0000259" key="1">
    <source>
        <dbReference type="Pfam" id="PF18962"/>
    </source>
</evidence>
<organism evidence="2 3">
    <name type="scientific">Niastella vici</name>
    <dbReference type="NCBI Taxonomy" id="1703345"/>
    <lineage>
        <taxon>Bacteria</taxon>
        <taxon>Pseudomonadati</taxon>
        <taxon>Bacteroidota</taxon>
        <taxon>Chitinophagia</taxon>
        <taxon>Chitinophagales</taxon>
        <taxon>Chitinophagaceae</taxon>
        <taxon>Niastella</taxon>
    </lineage>
</organism>
<evidence type="ECO:0000313" key="2">
    <source>
        <dbReference type="EMBL" id="OQP60994.1"/>
    </source>
</evidence>
<dbReference type="STRING" id="1703345.A3860_04525"/>
<dbReference type="EMBL" id="LVYD01000058">
    <property type="protein sequence ID" value="OQP60994.1"/>
    <property type="molecule type" value="Genomic_DNA"/>
</dbReference>
<keyword evidence="3" id="KW-1185">Reference proteome</keyword>
<sequence length="374" mass="40398">MYPVPLTRSGKTVMFFFCYVLFSIQFVKAQCIASGPNSPGAAVSDATGDYSFTNPSNCFSSDNSRATAQSLLFSGETDTLKATDFGFSIPTAATICGIEVNIEKSSSIFILNTAYVTDNSVRIIKNGKITGSDLEKTNVVWPTGDANTTYGYNGELWGTSWTPSDINSANFGIAISAKIVGDIGLFPAARIDYISMTVYYLAPSLLSAQSIQFTVANATSNSAQLSWNWNGDEAASFTVERSANGTKWEPVNGSLQKNNLTSAYTFNDVNPLTGRSFYRLKTLSASGEVRYSTVQPFELTAIPVLKCYPNPVTSLVTVYGVTAGEQITVTNLFGQQVYQSPPALNNTVSINFNELQPGIYVISAGNRKMKVQKK</sequence>
<dbReference type="InterPro" id="IPR026444">
    <property type="entry name" value="Secre_tail"/>
</dbReference>
<dbReference type="OrthoDB" id="643861at2"/>
<proteinExistence type="predicted"/>
<dbReference type="AlphaFoldDB" id="A0A1V9FRL8"/>
<name>A0A1V9FRL8_9BACT</name>
<evidence type="ECO:0000313" key="3">
    <source>
        <dbReference type="Proteomes" id="UP000192796"/>
    </source>
</evidence>